<sequence length="131" mass="14691">MTKLSTESIGKSISSPDERFLIVTDDGEKVAGVAQLIFNSREACLTLPHPVELNRLYIEDEYHGSGIAGELVNKASEMARENGGGSLWLGVWENNARAKRFYEKMGFKTVGEHTFMVGENVRRDWVMEKPI</sequence>
<dbReference type="GO" id="GO:0008080">
    <property type="term" value="F:N-acetyltransferase activity"/>
    <property type="evidence" value="ECO:0007669"/>
    <property type="project" value="InterPro"/>
</dbReference>
<proteinExistence type="predicted"/>
<evidence type="ECO:0000256" key="1">
    <source>
        <dbReference type="ARBA" id="ARBA00022679"/>
    </source>
</evidence>
<gene>
    <name evidence="3" type="ORF">BD324DRAFT_277053</name>
</gene>
<dbReference type="InParanoid" id="A0A1Y1U684"/>
<dbReference type="PANTHER" id="PTHR13947:SF37">
    <property type="entry name" value="LD18367P"/>
    <property type="match status" value="1"/>
</dbReference>
<reference evidence="3 4" key="1">
    <citation type="submission" date="2017-03" db="EMBL/GenBank/DDBJ databases">
        <title>Widespread Adenine N6-methylation of Active Genes in Fungi.</title>
        <authorList>
            <consortium name="DOE Joint Genome Institute"/>
            <person name="Mondo S.J."/>
            <person name="Dannebaum R.O."/>
            <person name="Kuo R.C."/>
            <person name="Louie K.B."/>
            <person name="Bewick A.J."/>
            <person name="Labutti K."/>
            <person name="Haridas S."/>
            <person name="Kuo A."/>
            <person name="Salamov A."/>
            <person name="Ahrendt S.R."/>
            <person name="Lau R."/>
            <person name="Bowen B.P."/>
            <person name="Lipzen A."/>
            <person name="Sullivan W."/>
            <person name="Andreopoulos W.B."/>
            <person name="Clum A."/>
            <person name="Lindquist E."/>
            <person name="Daum C."/>
            <person name="Northen T.R."/>
            <person name="Ramamoorthy G."/>
            <person name="Schmitz R.J."/>
            <person name="Gryganskyi A."/>
            <person name="Culley D."/>
            <person name="Magnuson J."/>
            <person name="James T.Y."/>
            <person name="O'Malley M.A."/>
            <person name="Stajich J.E."/>
            <person name="Spatafora J.W."/>
            <person name="Visel A."/>
            <person name="Grigoriev I.V."/>
        </authorList>
    </citation>
    <scope>NUCLEOTIDE SEQUENCE [LARGE SCALE GENOMIC DNA]</scope>
    <source>
        <strain evidence="3 4">NRRL Y-17943</strain>
    </source>
</reference>
<protein>
    <submittedName>
        <fullName evidence="3">Acyl-CoA N-acyltransferase</fullName>
    </submittedName>
</protein>
<evidence type="ECO:0000313" key="3">
    <source>
        <dbReference type="EMBL" id="ORX33512.1"/>
    </source>
</evidence>
<organism evidence="3 4">
    <name type="scientific">Kockovaella imperatae</name>
    <dbReference type="NCBI Taxonomy" id="4999"/>
    <lineage>
        <taxon>Eukaryota</taxon>
        <taxon>Fungi</taxon>
        <taxon>Dikarya</taxon>
        <taxon>Basidiomycota</taxon>
        <taxon>Agaricomycotina</taxon>
        <taxon>Tremellomycetes</taxon>
        <taxon>Tremellales</taxon>
        <taxon>Cuniculitremaceae</taxon>
        <taxon>Kockovaella</taxon>
    </lineage>
</organism>
<evidence type="ECO:0000259" key="2">
    <source>
        <dbReference type="PROSITE" id="PS51186"/>
    </source>
</evidence>
<dbReference type="SUPFAM" id="SSF55729">
    <property type="entry name" value="Acyl-CoA N-acyltransferases (Nat)"/>
    <property type="match status" value="1"/>
</dbReference>
<feature type="domain" description="N-acetyltransferase" evidence="2">
    <location>
        <begin position="1"/>
        <end position="131"/>
    </location>
</feature>
<name>A0A1Y1U684_9TREE</name>
<dbReference type="InterPro" id="IPR050769">
    <property type="entry name" value="NAT_camello-type"/>
</dbReference>
<keyword evidence="4" id="KW-1185">Reference proteome</keyword>
<dbReference type="GeneID" id="33554164"/>
<keyword evidence="1 3" id="KW-0808">Transferase</keyword>
<accession>A0A1Y1U684</accession>
<dbReference type="PROSITE" id="PS51186">
    <property type="entry name" value="GNAT"/>
    <property type="match status" value="1"/>
</dbReference>
<dbReference type="AlphaFoldDB" id="A0A1Y1U684"/>
<dbReference type="RefSeq" id="XP_021867839.1">
    <property type="nucleotide sequence ID" value="XM_022012356.1"/>
</dbReference>
<dbReference type="STRING" id="4999.A0A1Y1U684"/>
<comment type="caution">
    <text evidence="3">The sequence shown here is derived from an EMBL/GenBank/DDBJ whole genome shotgun (WGS) entry which is preliminary data.</text>
</comment>
<keyword evidence="3" id="KW-0012">Acyltransferase</keyword>
<dbReference type="CDD" id="cd04301">
    <property type="entry name" value="NAT_SF"/>
    <property type="match status" value="1"/>
</dbReference>
<dbReference type="Proteomes" id="UP000193218">
    <property type="component" value="Unassembled WGS sequence"/>
</dbReference>
<dbReference type="Pfam" id="PF00583">
    <property type="entry name" value="Acetyltransf_1"/>
    <property type="match status" value="1"/>
</dbReference>
<dbReference type="EMBL" id="NBSH01000020">
    <property type="protein sequence ID" value="ORX33512.1"/>
    <property type="molecule type" value="Genomic_DNA"/>
</dbReference>
<dbReference type="InterPro" id="IPR016181">
    <property type="entry name" value="Acyl_CoA_acyltransferase"/>
</dbReference>
<dbReference type="OrthoDB" id="9975416at2759"/>
<dbReference type="Gene3D" id="3.40.630.30">
    <property type="match status" value="1"/>
</dbReference>
<dbReference type="PANTHER" id="PTHR13947">
    <property type="entry name" value="GNAT FAMILY N-ACETYLTRANSFERASE"/>
    <property type="match status" value="1"/>
</dbReference>
<evidence type="ECO:0000313" key="4">
    <source>
        <dbReference type="Proteomes" id="UP000193218"/>
    </source>
</evidence>
<dbReference type="InterPro" id="IPR000182">
    <property type="entry name" value="GNAT_dom"/>
</dbReference>